<keyword evidence="1" id="KW-0812">Transmembrane</keyword>
<dbReference type="STRING" id="1552.A7L45_08670"/>
<proteinExistence type="predicted"/>
<protein>
    <submittedName>
        <fullName evidence="2">Uncharacterized protein</fullName>
    </submittedName>
</protein>
<sequence>MNRKNNLRMGGDIFSLLKCYIFVYGLQYIYTSCKRMQRLFISILHEIVISRKIKLDKGEVYKNGRGNHDKSRG</sequence>
<keyword evidence="1" id="KW-0472">Membrane</keyword>
<evidence type="ECO:0000313" key="2">
    <source>
        <dbReference type="EMBL" id="APC40136.1"/>
    </source>
</evidence>
<evidence type="ECO:0000313" key="3">
    <source>
        <dbReference type="Proteomes" id="UP000182569"/>
    </source>
</evidence>
<keyword evidence="3" id="KW-1185">Reference proteome</keyword>
<evidence type="ECO:0000256" key="1">
    <source>
        <dbReference type="SAM" id="Phobius"/>
    </source>
</evidence>
<accession>A0A1J0GGN8</accession>
<organism evidence="2 3">
    <name type="scientific">Clostridium estertheticum subsp. estertheticum</name>
    <dbReference type="NCBI Taxonomy" id="1552"/>
    <lineage>
        <taxon>Bacteria</taxon>
        <taxon>Bacillati</taxon>
        <taxon>Bacillota</taxon>
        <taxon>Clostridia</taxon>
        <taxon>Eubacteriales</taxon>
        <taxon>Clostridiaceae</taxon>
        <taxon>Clostridium</taxon>
    </lineage>
</organism>
<dbReference type="KEGG" id="ceu:A7L45_08670"/>
<dbReference type="AlphaFoldDB" id="A0A1J0GGN8"/>
<gene>
    <name evidence="2" type="ORF">A7L45_08670</name>
</gene>
<keyword evidence="1" id="KW-1133">Transmembrane helix</keyword>
<dbReference type="Proteomes" id="UP000182569">
    <property type="component" value="Chromosome"/>
</dbReference>
<name>A0A1J0GGN8_9CLOT</name>
<reference evidence="3" key="1">
    <citation type="journal article" date="2016" name="Front. Microbiol.">
        <title>Complete Genome Sequence of Clostridium estertheticum DSM 8809, a Microbe Identified in Spoiled Vacuum Packed Beef.</title>
        <authorList>
            <person name="Yu Z."/>
            <person name="Gunn L."/>
            <person name="Brennan E."/>
            <person name="Reid R."/>
            <person name="Wall P.G."/>
            <person name="Gaora O.P."/>
            <person name="Hurley D."/>
            <person name="Bolton D."/>
            <person name="Fanning S."/>
        </authorList>
    </citation>
    <scope>NUCLEOTIDE SEQUENCE [LARGE SCALE GENOMIC DNA]</scope>
    <source>
        <strain evidence="3">DSM 8809</strain>
    </source>
</reference>
<dbReference type="EMBL" id="CP015756">
    <property type="protein sequence ID" value="APC40136.1"/>
    <property type="molecule type" value="Genomic_DNA"/>
</dbReference>
<feature type="transmembrane region" description="Helical" evidence="1">
    <location>
        <begin position="12"/>
        <end position="30"/>
    </location>
</feature>